<evidence type="ECO:0000313" key="11">
    <source>
        <dbReference type="EMBL" id="HIT17602.1"/>
    </source>
</evidence>
<comment type="catalytic activity">
    <reaction evidence="10">
        <text>an acyl phosphate + sn-glycerol 3-phosphate = a 1-acyl-sn-glycero-3-phosphate + phosphate</text>
        <dbReference type="Rhea" id="RHEA:34075"/>
        <dbReference type="ChEBI" id="CHEBI:43474"/>
        <dbReference type="ChEBI" id="CHEBI:57597"/>
        <dbReference type="ChEBI" id="CHEBI:57970"/>
        <dbReference type="ChEBI" id="CHEBI:59918"/>
        <dbReference type="EC" id="2.3.1.275"/>
    </reaction>
</comment>
<dbReference type="HAMAP" id="MF_01043">
    <property type="entry name" value="PlsY"/>
    <property type="match status" value="1"/>
</dbReference>
<feature type="transmembrane region" description="Helical" evidence="10">
    <location>
        <begin position="152"/>
        <end position="174"/>
    </location>
</feature>
<keyword evidence="7 10" id="KW-0472">Membrane</keyword>
<reference evidence="11" key="2">
    <citation type="journal article" date="2021" name="PeerJ">
        <title>Extensive microbial diversity within the chicken gut microbiome revealed by metagenomics and culture.</title>
        <authorList>
            <person name="Gilroy R."/>
            <person name="Ravi A."/>
            <person name="Getino M."/>
            <person name="Pursley I."/>
            <person name="Horton D.L."/>
            <person name="Alikhan N.F."/>
            <person name="Baker D."/>
            <person name="Gharbi K."/>
            <person name="Hall N."/>
            <person name="Watson M."/>
            <person name="Adriaenssens E.M."/>
            <person name="Foster-Nyarko E."/>
            <person name="Jarju S."/>
            <person name="Secka A."/>
            <person name="Antonio M."/>
            <person name="Oren A."/>
            <person name="Chaudhuri R.R."/>
            <person name="La Ragione R."/>
            <person name="Hildebrand F."/>
            <person name="Pallen M.J."/>
        </authorList>
    </citation>
    <scope>NUCLEOTIDE SEQUENCE</scope>
    <source>
        <strain evidence="11">14508</strain>
    </source>
</reference>
<name>A0A9D1G925_9FIRM</name>
<comment type="subunit">
    <text evidence="10">Probably interacts with PlsX.</text>
</comment>
<keyword evidence="5 10" id="KW-1133">Transmembrane helix</keyword>
<feature type="transmembrane region" description="Helical" evidence="10">
    <location>
        <begin position="59"/>
        <end position="84"/>
    </location>
</feature>
<keyword evidence="1 10" id="KW-1003">Cell membrane</keyword>
<keyword evidence="11" id="KW-0012">Acyltransferase</keyword>
<comment type="caution">
    <text evidence="11">The sequence shown here is derived from an EMBL/GenBank/DDBJ whole genome shotgun (WGS) entry which is preliminary data.</text>
</comment>
<dbReference type="EMBL" id="DVKI01000136">
    <property type="protein sequence ID" value="HIT17602.1"/>
    <property type="molecule type" value="Genomic_DNA"/>
</dbReference>
<comment type="pathway">
    <text evidence="10">Lipid metabolism; phospholipid metabolism.</text>
</comment>
<evidence type="ECO:0000256" key="3">
    <source>
        <dbReference type="ARBA" id="ARBA00022679"/>
    </source>
</evidence>
<dbReference type="SMART" id="SM01207">
    <property type="entry name" value="G3P_acyltransf"/>
    <property type="match status" value="1"/>
</dbReference>
<gene>
    <name evidence="10 11" type="primary">plsY</name>
    <name evidence="11" type="ORF">IAD04_04435</name>
</gene>
<comment type="subcellular location">
    <subcellularLocation>
        <location evidence="10">Cell membrane</location>
        <topology evidence="10">Multi-pass membrane protein</topology>
    </subcellularLocation>
</comment>
<evidence type="ECO:0000256" key="5">
    <source>
        <dbReference type="ARBA" id="ARBA00022989"/>
    </source>
</evidence>
<keyword evidence="6 10" id="KW-0443">Lipid metabolism</keyword>
<dbReference type="PANTHER" id="PTHR30309">
    <property type="entry name" value="INNER MEMBRANE PROTEIN YGIH"/>
    <property type="match status" value="1"/>
</dbReference>
<dbReference type="Pfam" id="PF02660">
    <property type="entry name" value="G3P_acyltransf"/>
    <property type="match status" value="1"/>
</dbReference>
<dbReference type="PANTHER" id="PTHR30309:SF0">
    <property type="entry name" value="GLYCEROL-3-PHOSPHATE ACYLTRANSFERASE-RELATED"/>
    <property type="match status" value="1"/>
</dbReference>
<feature type="transmembrane region" description="Helical" evidence="10">
    <location>
        <begin position="91"/>
        <end position="112"/>
    </location>
</feature>
<keyword evidence="2 10" id="KW-0444">Lipid biosynthesis</keyword>
<feature type="transmembrane region" description="Helical" evidence="10">
    <location>
        <begin position="124"/>
        <end position="145"/>
    </location>
</feature>
<evidence type="ECO:0000256" key="10">
    <source>
        <dbReference type="HAMAP-Rule" id="MF_01043"/>
    </source>
</evidence>
<comment type="similarity">
    <text evidence="10">Belongs to the PlsY family.</text>
</comment>
<dbReference type="GO" id="GO:0008654">
    <property type="term" value="P:phospholipid biosynthetic process"/>
    <property type="evidence" value="ECO:0007669"/>
    <property type="project" value="UniProtKB-UniRule"/>
</dbReference>
<keyword evidence="8 10" id="KW-0594">Phospholipid biosynthesis</keyword>
<evidence type="ECO:0000256" key="1">
    <source>
        <dbReference type="ARBA" id="ARBA00022475"/>
    </source>
</evidence>
<sequence>MFVILLALFIAAIFGYLIGSIPNALIIGKIFYKTDVRTQGSGNLGATNVARTLGAKPGIIVLVLDMLKSIFTSNVMYLVGLYLFKFDSSFWLAMLFITAGFMTCIGHCFPLFAHFKGGKAVSVIAGFAIGSNYIVTLVGLFIFALTFAIKKIVSLSSICMALFTSVLSFIPFFYEGFYLYPKEHGLYYSITLLVISILLIIRHQKNIIKLWKGEEKPFQFAKKKIKE</sequence>
<feature type="transmembrane region" description="Helical" evidence="10">
    <location>
        <begin position="186"/>
        <end position="202"/>
    </location>
</feature>
<evidence type="ECO:0000256" key="7">
    <source>
        <dbReference type="ARBA" id="ARBA00023136"/>
    </source>
</evidence>
<keyword evidence="9 10" id="KW-1208">Phospholipid metabolism</keyword>
<dbReference type="EC" id="2.3.1.275" evidence="10"/>
<dbReference type="InterPro" id="IPR003811">
    <property type="entry name" value="G3P_acylTferase_PlsY"/>
</dbReference>
<keyword evidence="3 10" id="KW-0808">Transferase</keyword>
<evidence type="ECO:0000256" key="8">
    <source>
        <dbReference type="ARBA" id="ARBA00023209"/>
    </source>
</evidence>
<accession>A0A9D1G925</accession>
<protein>
    <recommendedName>
        <fullName evidence="10">Glycerol-3-phosphate acyltransferase</fullName>
    </recommendedName>
    <alternativeName>
        <fullName evidence="10">Acyl-PO4 G3P acyltransferase</fullName>
    </alternativeName>
    <alternativeName>
        <fullName evidence="10">Acyl-phosphate--glycerol-3-phosphate acyltransferase</fullName>
    </alternativeName>
    <alternativeName>
        <fullName evidence="10">G3P acyltransferase</fullName>
        <shortName evidence="10">GPAT</shortName>
        <ecNumber evidence="10">2.3.1.275</ecNumber>
    </alternativeName>
    <alternativeName>
        <fullName evidence="10">Lysophosphatidic acid synthase</fullName>
        <shortName evidence="10">LPA synthase</shortName>
    </alternativeName>
</protein>
<evidence type="ECO:0000256" key="9">
    <source>
        <dbReference type="ARBA" id="ARBA00023264"/>
    </source>
</evidence>
<keyword evidence="4 10" id="KW-0812">Transmembrane</keyword>
<dbReference type="AlphaFoldDB" id="A0A9D1G925"/>
<evidence type="ECO:0000256" key="4">
    <source>
        <dbReference type="ARBA" id="ARBA00022692"/>
    </source>
</evidence>
<reference evidence="11" key="1">
    <citation type="submission" date="2020-10" db="EMBL/GenBank/DDBJ databases">
        <authorList>
            <person name="Gilroy R."/>
        </authorList>
    </citation>
    <scope>NUCLEOTIDE SEQUENCE</scope>
    <source>
        <strain evidence="11">14508</strain>
    </source>
</reference>
<proteinExistence type="inferred from homology"/>
<organism evidence="11 12">
    <name type="scientific">Candidatus Caccosoma faecigallinarum</name>
    <dbReference type="NCBI Taxonomy" id="2840720"/>
    <lineage>
        <taxon>Bacteria</taxon>
        <taxon>Bacillati</taxon>
        <taxon>Bacillota</taxon>
        <taxon>Bacillota incertae sedis</taxon>
        <taxon>Candidatus Caccosoma</taxon>
    </lineage>
</organism>
<dbReference type="GO" id="GO:0043772">
    <property type="term" value="F:acyl-phosphate glycerol-3-phosphate acyltransferase activity"/>
    <property type="evidence" value="ECO:0007669"/>
    <property type="project" value="UniProtKB-UniRule"/>
</dbReference>
<comment type="function">
    <text evidence="10">Catalyzes the transfer of an acyl group from acyl-phosphate (acyl-PO(4)) to glycerol-3-phosphate (G3P) to form lysophosphatidic acid (LPA). This enzyme utilizes acyl-phosphate as fatty acyl donor, but not acyl-CoA or acyl-ACP.</text>
</comment>
<evidence type="ECO:0000256" key="6">
    <source>
        <dbReference type="ARBA" id="ARBA00023098"/>
    </source>
</evidence>
<evidence type="ECO:0000313" key="12">
    <source>
        <dbReference type="Proteomes" id="UP000886893"/>
    </source>
</evidence>
<dbReference type="Proteomes" id="UP000886893">
    <property type="component" value="Unassembled WGS sequence"/>
</dbReference>
<dbReference type="GO" id="GO:0005886">
    <property type="term" value="C:plasma membrane"/>
    <property type="evidence" value="ECO:0007669"/>
    <property type="project" value="UniProtKB-SubCell"/>
</dbReference>
<dbReference type="NCBIfam" id="TIGR00023">
    <property type="entry name" value="glycerol-3-phosphate 1-O-acyltransferase PlsY"/>
    <property type="match status" value="1"/>
</dbReference>
<evidence type="ECO:0000256" key="2">
    <source>
        <dbReference type="ARBA" id="ARBA00022516"/>
    </source>
</evidence>